<reference evidence="7" key="1">
    <citation type="submission" date="2020-01" db="EMBL/GenBank/DDBJ databases">
        <title>Genome Sequencing of Three Apophysomyces-Like Fungal Strains Confirms a Novel Fungal Genus in the Mucoromycota with divergent Burkholderia-like Endosymbiotic Bacteria.</title>
        <authorList>
            <person name="Stajich J.E."/>
            <person name="Macias A.M."/>
            <person name="Carter-House D."/>
            <person name="Lovett B."/>
            <person name="Kasson L.R."/>
            <person name="Berry K."/>
            <person name="Grigoriev I."/>
            <person name="Chang Y."/>
            <person name="Spatafora J."/>
            <person name="Kasson M.T."/>
        </authorList>
    </citation>
    <scope>NUCLEOTIDE SEQUENCE</scope>
    <source>
        <strain evidence="7">NRRL A-21654</strain>
    </source>
</reference>
<name>A0A8H7BRK9_9FUNG</name>
<gene>
    <name evidence="7" type="ORF">EC973_003126</name>
</gene>
<feature type="region of interest" description="Disordered" evidence="5">
    <location>
        <begin position="221"/>
        <end position="244"/>
    </location>
</feature>
<sequence length="334" mass="36554">MSMSFNAFLNKFITKSYPDLTTCDLNDQASHGLPTDQLRHPDPIAIPTAPQQPTTSPMPPFLSPYPLNAMSPLSVSDWSHGSPLDHRTDLLSVSSTTFGSFSSVADTIVTDQDMLGMSLSHQDDFCIGDLLSGSSLSSSYCSTTSFLGTGPGGQDFVTPAETFMTIPTPAGVSTTMTSPAVSTTSDFWLSPIMDPVSPASTSIEHLMDQYLVIAPSATQQQASPMLQSQPQPQSQPSPHLSSSFLHPLRQGIVDTSQSSSTTSSSSQRKARIHYCPYCKHTSNRANNMKEHIQTHDPNRPKNFLCPVCDKRFARKHDMKRHAKSHERHQQKRQA</sequence>
<accession>A0A8H7BRK9</accession>
<dbReference type="PROSITE" id="PS50157">
    <property type="entry name" value="ZINC_FINGER_C2H2_2"/>
    <property type="match status" value="2"/>
</dbReference>
<keyword evidence="1" id="KW-0479">Metal-binding</keyword>
<dbReference type="GO" id="GO:0000978">
    <property type="term" value="F:RNA polymerase II cis-regulatory region sequence-specific DNA binding"/>
    <property type="evidence" value="ECO:0007669"/>
    <property type="project" value="TreeGrafter"/>
</dbReference>
<protein>
    <recommendedName>
        <fullName evidence="6">C2H2-type domain-containing protein</fullName>
    </recommendedName>
</protein>
<dbReference type="InterPro" id="IPR013087">
    <property type="entry name" value="Znf_C2H2_type"/>
</dbReference>
<dbReference type="AlphaFoldDB" id="A0A8H7BRK9"/>
<keyword evidence="8" id="KW-1185">Reference proteome</keyword>
<dbReference type="PANTHER" id="PTHR23235:SF120">
    <property type="entry name" value="KRUPPEL-LIKE FACTOR 15"/>
    <property type="match status" value="1"/>
</dbReference>
<dbReference type="InterPro" id="IPR036236">
    <property type="entry name" value="Znf_C2H2_sf"/>
</dbReference>
<evidence type="ECO:0000256" key="3">
    <source>
        <dbReference type="ARBA" id="ARBA00022833"/>
    </source>
</evidence>
<feature type="domain" description="C2H2-type" evidence="6">
    <location>
        <begin position="273"/>
        <end position="300"/>
    </location>
</feature>
<evidence type="ECO:0000256" key="2">
    <source>
        <dbReference type="ARBA" id="ARBA00022771"/>
    </source>
</evidence>
<evidence type="ECO:0000313" key="7">
    <source>
        <dbReference type="EMBL" id="KAF7722461.1"/>
    </source>
</evidence>
<evidence type="ECO:0000256" key="4">
    <source>
        <dbReference type="PROSITE-ProRule" id="PRU00042"/>
    </source>
</evidence>
<comment type="caution">
    <text evidence="7">The sequence shown here is derived from an EMBL/GenBank/DDBJ whole genome shotgun (WGS) entry which is preliminary data.</text>
</comment>
<dbReference type="EMBL" id="JABAYA010000194">
    <property type="protein sequence ID" value="KAF7722461.1"/>
    <property type="molecule type" value="Genomic_DNA"/>
</dbReference>
<keyword evidence="2 4" id="KW-0863">Zinc-finger</keyword>
<proteinExistence type="predicted"/>
<dbReference type="SMART" id="SM00355">
    <property type="entry name" value="ZnF_C2H2"/>
    <property type="match status" value="2"/>
</dbReference>
<dbReference type="PROSITE" id="PS00028">
    <property type="entry name" value="ZINC_FINGER_C2H2_1"/>
    <property type="match status" value="1"/>
</dbReference>
<organism evidence="7 8">
    <name type="scientific">Apophysomyces ossiformis</name>
    <dbReference type="NCBI Taxonomy" id="679940"/>
    <lineage>
        <taxon>Eukaryota</taxon>
        <taxon>Fungi</taxon>
        <taxon>Fungi incertae sedis</taxon>
        <taxon>Mucoromycota</taxon>
        <taxon>Mucoromycotina</taxon>
        <taxon>Mucoromycetes</taxon>
        <taxon>Mucorales</taxon>
        <taxon>Mucorineae</taxon>
        <taxon>Mucoraceae</taxon>
        <taxon>Apophysomyces</taxon>
    </lineage>
</organism>
<dbReference type="Gene3D" id="3.30.160.60">
    <property type="entry name" value="Classic Zinc Finger"/>
    <property type="match status" value="1"/>
</dbReference>
<dbReference type="OrthoDB" id="8117402at2759"/>
<evidence type="ECO:0000259" key="6">
    <source>
        <dbReference type="PROSITE" id="PS50157"/>
    </source>
</evidence>
<evidence type="ECO:0000256" key="5">
    <source>
        <dbReference type="SAM" id="MobiDB-lite"/>
    </source>
</evidence>
<evidence type="ECO:0000313" key="8">
    <source>
        <dbReference type="Proteomes" id="UP000605846"/>
    </source>
</evidence>
<dbReference type="GO" id="GO:0008270">
    <property type="term" value="F:zinc ion binding"/>
    <property type="evidence" value="ECO:0007669"/>
    <property type="project" value="UniProtKB-KW"/>
</dbReference>
<evidence type="ECO:0000256" key="1">
    <source>
        <dbReference type="ARBA" id="ARBA00022723"/>
    </source>
</evidence>
<feature type="region of interest" description="Disordered" evidence="5">
    <location>
        <begin position="31"/>
        <end position="60"/>
    </location>
</feature>
<keyword evidence="3" id="KW-0862">Zinc</keyword>
<dbReference type="GO" id="GO:0000981">
    <property type="term" value="F:DNA-binding transcription factor activity, RNA polymerase II-specific"/>
    <property type="evidence" value="ECO:0007669"/>
    <property type="project" value="TreeGrafter"/>
</dbReference>
<dbReference type="Proteomes" id="UP000605846">
    <property type="component" value="Unassembled WGS sequence"/>
</dbReference>
<dbReference type="SUPFAM" id="SSF57667">
    <property type="entry name" value="beta-beta-alpha zinc fingers"/>
    <property type="match status" value="1"/>
</dbReference>
<dbReference type="PANTHER" id="PTHR23235">
    <property type="entry name" value="KRUEPPEL-LIKE TRANSCRIPTION FACTOR"/>
    <property type="match status" value="1"/>
</dbReference>
<dbReference type="Pfam" id="PF13894">
    <property type="entry name" value="zf-C2H2_4"/>
    <property type="match status" value="1"/>
</dbReference>
<feature type="domain" description="C2H2-type" evidence="6">
    <location>
        <begin position="303"/>
        <end position="330"/>
    </location>
</feature>